<dbReference type="GO" id="GO:0042558">
    <property type="term" value="P:pteridine-containing compound metabolic process"/>
    <property type="evidence" value="ECO:0007669"/>
    <property type="project" value="InterPro"/>
</dbReference>
<dbReference type="PANTHER" id="PTHR43491:SF1">
    <property type="entry name" value="UDP-N-ACETYL-D-MANNOSAMINE DEHYDROGENASE"/>
    <property type="match status" value="1"/>
</dbReference>
<organism evidence="5 6">
    <name type="scientific">Glycomyces paridis</name>
    <dbReference type="NCBI Taxonomy" id="2126555"/>
    <lineage>
        <taxon>Bacteria</taxon>
        <taxon>Bacillati</taxon>
        <taxon>Actinomycetota</taxon>
        <taxon>Actinomycetes</taxon>
        <taxon>Glycomycetales</taxon>
        <taxon>Glycomycetaceae</taxon>
        <taxon>Glycomyces</taxon>
    </lineage>
</organism>
<dbReference type="GO" id="GO:0000271">
    <property type="term" value="P:polysaccharide biosynthetic process"/>
    <property type="evidence" value="ECO:0007669"/>
    <property type="project" value="InterPro"/>
</dbReference>
<evidence type="ECO:0000259" key="4">
    <source>
        <dbReference type="PROSITE" id="PS50972"/>
    </source>
</evidence>
<comment type="similarity">
    <text evidence="3">Belongs to the UDP-glucose/GDP-mannose dehydrogenase family.</text>
</comment>
<dbReference type="PIRSF" id="PIRSF000124">
    <property type="entry name" value="UDPglc_GDPman_dh"/>
    <property type="match status" value="1"/>
</dbReference>
<reference evidence="5 6" key="1">
    <citation type="journal article" date="2018" name="Int. J. Syst. Evol. Microbiol.">
        <title>Glycomyces paridis sp. nov., isolated from the medicinal plant Paris polyphylla.</title>
        <authorList>
            <person name="Fang X.M."/>
            <person name="Bai J.L."/>
            <person name="Su J."/>
            <person name="Zhao L.L."/>
            <person name="Liu H.Y."/>
            <person name="Ma B.P."/>
            <person name="Zhang Y.Q."/>
            <person name="Yu L.Y."/>
        </authorList>
    </citation>
    <scope>NUCLEOTIDE SEQUENCE [LARGE SCALE GENOMIC DNA]</scope>
    <source>
        <strain evidence="5 6">CPCC 204357</strain>
    </source>
</reference>
<accession>A0A4S8PRG4</accession>
<dbReference type="Gene3D" id="3.40.50.720">
    <property type="entry name" value="NAD(P)-binding Rossmann-like Domain"/>
    <property type="match status" value="2"/>
</dbReference>
<sequence length="421" mass="44491">MQAGPPVDLVVVGQGYVGLPLAQAATAKGLTVVGLDRSQRVVDALNAGASHIDDIADAELDAMLRQGYTATADPAVQARAKAIVICVPTPLGEAGGPDLAAVVGAAHSAGKHLARGALVVLESTTYPGTTEEIVAPILREESGLEPGVDFHLAFSPERVDPGNPVYGIVNTPKVVGGFTEACTAAARDLYGAFIDRIVVAKGTREAEMAKLLENTYRHVNIALVNEMAVFCRELGVDLWDAIDLAKTKPFGYQAFYPGPGVGGHCIPIDPNYLSYKVRTLGYPFRFVELAQEINNRMPEYVVGRAMAKLNASGLALSRARVLLLGVTYKPDIADQRESPSTPVGRKLVEAGAELAYHDPHVASWSVAGHEVERVADLATAKADLIVVLTHHAEYTPEALPSGVPVLDTRGALRGADDVEAL</sequence>
<dbReference type="SMART" id="SM00984">
    <property type="entry name" value="UDPG_MGDP_dh_C"/>
    <property type="match status" value="1"/>
</dbReference>
<keyword evidence="2" id="KW-0520">NAD</keyword>
<dbReference type="SUPFAM" id="SSF51735">
    <property type="entry name" value="NAD(P)-binding Rossmann-fold domains"/>
    <property type="match status" value="1"/>
</dbReference>
<dbReference type="Proteomes" id="UP000305792">
    <property type="component" value="Unassembled WGS sequence"/>
</dbReference>
<dbReference type="Pfam" id="PF00984">
    <property type="entry name" value="UDPG_MGDP_dh"/>
    <property type="match status" value="1"/>
</dbReference>
<evidence type="ECO:0000256" key="1">
    <source>
        <dbReference type="ARBA" id="ARBA00023002"/>
    </source>
</evidence>
<dbReference type="InterPro" id="IPR008927">
    <property type="entry name" value="6-PGluconate_DH-like_C_sf"/>
</dbReference>
<dbReference type="PANTHER" id="PTHR43491">
    <property type="entry name" value="UDP-N-ACETYL-D-MANNOSAMINE DEHYDROGENASE"/>
    <property type="match status" value="1"/>
</dbReference>
<name>A0A4S8PRG4_9ACTN</name>
<dbReference type="InterPro" id="IPR000489">
    <property type="entry name" value="Pterin-binding_dom"/>
</dbReference>
<dbReference type="PROSITE" id="PS50972">
    <property type="entry name" value="PTERIN_BINDING"/>
    <property type="match status" value="1"/>
</dbReference>
<evidence type="ECO:0000256" key="2">
    <source>
        <dbReference type="ARBA" id="ARBA00023027"/>
    </source>
</evidence>
<dbReference type="GO" id="GO:0016616">
    <property type="term" value="F:oxidoreductase activity, acting on the CH-OH group of donors, NAD or NADP as acceptor"/>
    <property type="evidence" value="ECO:0007669"/>
    <property type="project" value="InterPro"/>
</dbReference>
<dbReference type="InterPro" id="IPR028359">
    <property type="entry name" value="UDP_ManNAc/GlcNAc_DH"/>
</dbReference>
<dbReference type="InterPro" id="IPR036220">
    <property type="entry name" value="UDP-Glc/GDP-Man_DH_C_sf"/>
</dbReference>
<dbReference type="InterPro" id="IPR036291">
    <property type="entry name" value="NAD(P)-bd_dom_sf"/>
</dbReference>
<evidence type="ECO:0000256" key="3">
    <source>
        <dbReference type="PIRNR" id="PIRNR000124"/>
    </source>
</evidence>
<dbReference type="InterPro" id="IPR017476">
    <property type="entry name" value="UDP-Glc/GDP-Man"/>
</dbReference>
<dbReference type="InterPro" id="IPR014026">
    <property type="entry name" value="UDP-Glc/GDP-Man_DH_dimer"/>
</dbReference>
<dbReference type="InterPro" id="IPR014027">
    <property type="entry name" value="UDP-Glc/GDP-Man_DH_C"/>
</dbReference>
<dbReference type="EMBL" id="STGX01000001">
    <property type="protein sequence ID" value="THV32265.1"/>
    <property type="molecule type" value="Genomic_DNA"/>
</dbReference>
<dbReference type="SUPFAM" id="SSF48179">
    <property type="entry name" value="6-phosphogluconate dehydrogenase C-terminal domain-like"/>
    <property type="match status" value="1"/>
</dbReference>
<comment type="caution">
    <text evidence="5">The sequence shown here is derived from an EMBL/GenBank/DDBJ whole genome shotgun (WGS) entry which is preliminary data.</text>
</comment>
<gene>
    <name evidence="5" type="ORF">E9998_00315</name>
</gene>
<protein>
    <submittedName>
        <fullName evidence="5">Nucleotide sugar dehydrogenase</fullName>
    </submittedName>
</protein>
<keyword evidence="6" id="KW-1185">Reference proteome</keyword>
<dbReference type="PIRSF" id="PIRSF500136">
    <property type="entry name" value="UDP_ManNAc_DH"/>
    <property type="match status" value="1"/>
</dbReference>
<keyword evidence="1" id="KW-0560">Oxidoreductase</keyword>
<feature type="domain" description="Pterin-binding" evidence="4">
    <location>
        <begin position="299"/>
        <end position="421"/>
    </location>
</feature>
<dbReference type="InterPro" id="IPR001732">
    <property type="entry name" value="UDP-Glc/GDP-Man_DH_N"/>
</dbReference>
<dbReference type="OrthoDB" id="5193947at2"/>
<dbReference type="NCBIfam" id="TIGR03026">
    <property type="entry name" value="NDP-sugDHase"/>
    <property type="match status" value="1"/>
</dbReference>
<dbReference type="GO" id="GO:0016628">
    <property type="term" value="F:oxidoreductase activity, acting on the CH-CH group of donors, NAD or NADP as acceptor"/>
    <property type="evidence" value="ECO:0007669"/>
    <property type="project" value="InterPro"/>
</dbReference>
<dbReference type="SUPFAM" id="SSF52413">
    <property type="entry name" value="UDP-glucose/GDP-mannose dehydrogenase C-terminal domain"/>
    <property type="match status" value="1"/>
</dbReference>
<dbReference type="Pfam" id="PF03720">
    <property type="entry name" value="UDPG_MGDP_dh_C"/>
    <property type="match status" value="1"/>
</dbReference>
<dbReference type="GO" id="GO:0051287">
    <property type="term" value="F:NAD binding"/>
    <property type="evidence" value="ECO:0007669"/>
    <property type="project" value="InterPro"/>
</dbReference>
<evidence type="ECO:0000313" key="6">
    <source>
        <dbReference type="Proteomes" id="UP000305792"/>
    </source>
</evidence>
<dbReference type="AlphaFoldDB" id="A0A4S8PRG4"/>
<proteinExistence type="inferred from homology"/>
<dbReference type="Pfam" id="PF03721">
    <property type="entry name" value="UDPG_MGDP_dh_N"/>
    <property type="match status" value="1"/>
</dbReference>
<evidence type="ECO:0000313" key="5">
    <source>
        <dbReference type="EMBL" id="THV32265.1"/>
    </source>
</evidence>